<comment type="caution">
    <text evidence="2">The sequence shown here is derived from an EMBL/GenBank/DDBJ whole genome shotgun (WGS) entry which is preliminary data.</text>
</comment>
<reference evidence="2" key="1">
    <citation type="submission" date="2023-06" db="EMBL/GenBank/DDBJ databases">
        <authorList>
            <consortium name="Lawrence Berkeley National Laboratory"/>
            <person name="Ahrendt S."/>
            <person name="Sahu N."/>
            <person name="Indic B."/>
            <person name="Wong-Bajracharya J."/>
            <person name="Merenyi Z."/>
            <person name="Ke H.-M."/>
            <person name="Monk M."/>
            <person name="Kocsube S."/>
            <person name="Drula E."/>
            <person name="Lipzen A."/>
            <person name="Balint B."/>
            <person name="Henrissat B."/>
            <person name="Andreopoulos B."/>
            <person name="Martin F.M."/>
            <person name="Harder C.B."/>
            <person name="Rigling D."/>
            <person name="Ford K.L."/>
            <person name="Foster G.D."/>
            <person name="Pangilinan J."/>
            <person name="Papanicolaou A."/>
            <person name="Barry K."/>
            <person name="LaButti K."/>
            <person name="Viragh M."/>
            <person name="Koriabine M."/>
            <person name="Yan M."/>
            <person name="Riley R."/>
            <person name="Champramary S."/>
            <person name="Plett K.L."/>
            <person name="Tsai I.J."/>
            <person name="Slot J."/>
            <person name="Sipos G."/>
            <person name="Plett J."/>
            <person name="Nagy L.G."/>
            <person name="Grigoriev I.V."/>
        </authorList>
    </citation>
    <scope>NUCLEOTIDE SEQUENCE</scope>
    <source>
        <strain evidence="2">FPL87.14</strain>
    </source>
</reference>
<sequence>MMDSSSKVCRSIQGQYLGNTNLTSTNSKVAVSGSGGDRLGSQGSTGGSVGQLSSSTERPRDTIPWSSNVQVSFLTFLANMQEYCKEEIPNLEAFETQDFIVESYEDYEDTDGSLRVLGIFFSTMRRLHIELPAPPASRHVRSQ</sequence>
<organism evidence="2 3">
    <name type="scientific">Armillaria borealis</name>
    <dbReference type="NCBI Taxonomy" id="47425"/>
    <lineage>
        <taxon>Eukaryota</taxon>
        <taxon>Fungi</taxon>
        <taxon>Dikarya</taxon>
        <taxon>Basidiomycota</taxon>
        <taxon>Agaricomycotina</taxon>
        <taxon>Agaricomycetes</taxon>
        <taxon>Agaricomycetidae</taxon>
        <taxon>Agaricales</taxon>
        <taxon>Marasmiineae</taxon>
        <taxon>Physalacriaceae</taxon>
        <taxon>Armillaria</taxon>
    </lineage>
</organism>
<name>A0AA39J990_9AGAR</name>
<accession>A0AA39J990</accession>
<proteinExistence type="predicted"/>
<evidence type="ECO:0000256" key="1">
    <source>
        <dbReference type="SAM" id="MobiDB-lite"/>
    </source>
</evidence>
<feature type="compositionally biased region" description="Gly residues" evidence="1">
    <location>
        <begin position="33"/>
        <end position="49"/>
    </location>
</feature>
<dbReference type="EMBL" id="JAUEPT010000043">
    <property type="protein sequence ID" value="KAK0438383.1"/>
    <property type="molecule type" value="Genomic_DNA"/>
</dbReference>
<gene>
    <name evidence="2" type="ORF">EV421DRAFT_1738441</name>
</gene>
<dbReference type="Proteomes" id="UP001175226">
    <property type="component" value="Unassembled WGS sequence"/>
</dbReference>
<feature type="region of interest" description="Disordered" evidence="1">
    <location>
        <begin position="28"/>
        <end position="63"/>
    </location>
</feature>
<evidence type="ECO:0000313" key="2">
    <source>
        <dbReference type="EMBL" id="KAK0438383.1"/>
    </source>
</evidence>
<dbReference type="AlphaFoldDB" id="A0AA39J990"/>
<keyword evidence="3" id="KW-1185">Reference proteome</keyword>
<evidence type="ECO:0000313" key="3">
    <source>
        <dbReference type="Proteomes" id="UP001175226"/>
    </source>
</evidence>
<protein>
    <submittedName>
        <fullName evidence="2">Uncharacterized protein</fullName>
    </submittedName>
</protein>